<protein>
    <recommendedName>
        <fullName evidence="3">HEAT repeat domain-containing protein</fullName>
    </recommendedName>
</protein>
<dbReference type="Gene3D" id="1.25.10.10">
    <property type="entry name" value="Leucine-rich Repeat Variant"/>
    <property type="match status" value="1"/>
</dbReference>
<dbReference type="AlphaFoldDB" id="A0A5B8Z0B9"/>
<dbReference type="Proteomes" id="UP000321555">
    <property type="component" value="Chromosome"/>
</dbReference>
<dbReference type="RefSeq" id="WP_057776226.1">
    <property type="nucleotide sequence ID" value="NZ_CP042593.1"/>
</dbReference>
<evidence type="ECO:0008006" key="3">
    <source>
        <dbReference type="Google" id="ProtNLM"/>
    </source>
</evidence>
<keyword evidence="2" id="KW-1185">Reference proteome</keyword>
<organism evidence="1 2">
    <name type="scientific">Cytobacillus dafuensis</name>
    <name type="common">Bacillus dafuensis</name>
    <dbReference type="NCBI Taxonomy" id="1742359"/>
    <lineage>
        <taxon>Bacteria</taxon>
        <taxon>Bacillati</taxon>
        <taxon>Bacillota</taxon>
        <taxon>Bacilli</taxon>
        <taxon>Bacillales</taxon>
        <taxon>Bacillaceae</taxon>
        <taxon>Cytobacillus</taxon>
    </lineage>
</organism>
<dbReference type="OrthoDB" id="2381793at2"/>
<sequence length="212" mass="23253">MKLITKLSSQIGDKTEEGNRNVAKECLEHPSLINEIGKGLASKDTALIGDCAEVLTKVAEVNPEIILPFAENLISLLSHKTTRVRWESMHATALIAVCIPAKITNLLLQLREIIKSDKSTIVRDYAIETLCNYATVGEPEAKAAFPLLKESLLVWEGKHRARGLKGLLNVCHSTDEFTVEIRGIAEDYIDDPKGVVKKAVKALIKAIDKGNT</sequence>
<evidence type="ECO:0000313" key="2">
    <source>
        <dbReference type="Proteomes" id="UP000321555"/>
    </source>
</evidence>
<dbReference type="InterPro" id="IPR011989">
    <property type="entry name" value="ARM-like"/>
</dbReference>
<accession>A0A5B8Z0B9</accession>
<dbReference type="SUPFAM" id="SSF48371">
    <property type="entry name" value="ARM repeat"/>
    <property type="match status" value="1"/>
</dbReference>
<reference evidence="2" key="1">
    <citation type="submission" date="2019-08" db="EMBL/GenBank/DDBJ databases">
        <authorList>
            <person name="Zheng X."/>
        </authorList>
    </citation>
    <scope>NUCLEOTIDE SEQUENCE [LARGE SCALE GENOMIC DNA]</scope>
    <source>
        <strain evidence="2">FJAT-25496</strain>
    </source>
</reference>
<name>A0A5B8Z0B9_CYTDA</name>
<dbReference type="KEGG" id="bda:FSZ17_01970"/>
<dbReference type="STRING" id="1742359.GCA_001439625_01186"/>
<gene>
    <name evidence="1" type="ORF">FSZ17_01970</name>
</gene>
<evidence type="ECO:0000313" key="1">
    <source>
        <dbReference type="EMBL" id="QED46167.1"/>
    </source>
</evidence>
<dbReference type="EMBL" id="CP042593">
    <property type="protein sequence ID" value="QED46167.1"/>
    <property type="molecule type" value="Genomic_DNA"/>
</dbReference>
<proteinExistence type="predicted"/>
<dbReference type="InterPro" id="IPR016024">
    <property type="entry name" value="ARM-type_fold"/>
</dbReference>